<dbReference type="PANTHER" id="PTHR11846:SF0">
    <property type="entry name" value="ADENYLOSUCCINATE SYNTHETASE"/>
    <property type="match status" value="1"/>
</dbReference>
<evidence type="ECO:0000256" key="3">
    <source>
        <dbReference type="ARBA" id="ARBA00022741"/>
    </source>
</evidence>
<evidence type="ECO:0000256" key="1">
    <source>
        <dbReference type="ARBA" id="ARBA00022598"/>
    </source>
</evidence>
<name>A0A0N1PJM8_PAPMA</name>
<dbReference type="PANTHER" id="PTHR11846">
    <property type="entry name" value="ADENYLOSUCCINATE SYNTHETASE"/>
    <property type="match status" value="1"/>
</dbReference>
<gene>
    <name evidence="6" type="ORF">RR48_00660</name>
</gene>
<dbReference type="InterPro" id="IPR027417">
    <property type="entry name" value="P-loop_NTPase"/>
</dbReference>
<dbReference type="Proteomes" id="UP000053240">
    <property type="component" value="Unassembled WGS sequence"/>
</dbReference>
<keyword evidence="2" id="KW-0479">Metal-binding</keyword>
<keyword evidence="3" id="KW-0547">Nucleotide-binding</keyword>
<dbReference type="GO" id="GO:0044208">
    <property type="term" value="P:'de novo' AMP biosynthetic process"/>
    <property type="evidence" value="ECO:0007669"/>
    <property type="project" value="TreeGrafter"/>
</dbReference>
<keyword evidence="5" id="KW-0460">Magnesium</keyword>
<dbReference type="SUPFAM" id="SSF52540">
    <property type="entry name" value="P-loop containing nucleoside triphosphate hydrolases"/>
    <property type="match status" value="1"/>
</dbReference>
<dbReference type="InterPro" id="IPR001114">
    <property type="entry name" value="Adenylosuccinate_synthetase"/>
</dbReference>
<protein>
    <submittedName>
        <fullName evidence="6">Adenylosuccinate synthetase isozyme 1</fullName>
    </submittedName>
</protein>
<dbReference type="GO" id="GO:0046872">
    <property type="term" value="F:metal ion binding"/>
    <property type="evidence" value="ECO:0007669"/>
    <property type="project" value="UniProtKB-KW"/>
</dbReference>
<evidence type="ECO:0000256" key="4">
    <source>
        <dbReference type="ARBA" id="ARBA00022755"/>
    </source>
</evidence>
<accession>A0A0N1PJM8</accession>
<dbReference type="GO" id="GO:0005737">
    <property type="term" value="C:cytoplasm"/>
    <property type="evidence" value="ECO:0007669"/>
    <property type="project" value="TreeGrafter"/>
</dbReference>
<evidence type="ECO:0000313" key="7">
    <source>
        <dbReference type="Proteomes" id="UP000053240"/>
    </source>
</evidence>
<dbReference type="Pfam" id="PF00709">
    <property type="entry name" value="Adenylsucc_synt"/>
    <property type="match status" value="1"/>
</dbReference>
<keyword evidence="7" id="KW-1185">Reference proteome</keyword>
<dbReference type="GO" id="GO:0000166">
    <property type="term" value="F:nucleotide binding"/>
    <property type="evidence" value="ECO:0007669"/>
    <property type="project" value="UniProtKB-KW"/>
</dbReference>
<reference evidence="6 7" key="1">
    <citation type="journal article" date="2015" name="Nat. Commun.">
        <title>Outbred genome sequencing and CRISPR/Cas9 gene editing in butterflies.</title>
        <authorList>
            <person name="Li X."/>
            <person name="Fan D."/>
            <person name="Zhang W."/>
            <person name="Liu G."/>
            <person name="Zhang L."/>
            <person name="Zhao L."/>
            <person name="Fang X."/>
            <person name="Chen L."/>
            <person name="Dong Y."/>
            <person name="Chen Y."/>
            <person name="Ding Y."/>
            <person name="Zhao R."/>
            <person name="Feng M."/>
            <person name="Zhu Y."/>
            <person name="Feng Y."/>
            <person name="Jiang X."/>
            <person name="Zhu D."/>
            <person name="Xiang H."/>
            <person name="Feng X."/>
            <person name="Li S."/>
            <person name="Wang J."/>
            <person name="Zhang G."/>
            <person name="Kronforst M.R."/>
            <person name="Wang W."/>
        </authorList>
    </citation>
    <scope>NUCLEOTIDE SEQUENCE [LARGE SCALE GENOMIC DNA]</scope>
    <source>
        <strain evidence="6">Ya'a_city_454_Pm</strain>
        <tissue evidence="6">Whole body</tissue>
    </source>
</reference>
<dbReference type="InParanoid" id="A0A0N1PJM8"/>
<dbReference type="InterPro" id="IPR042110">
    <property type="entry name" value="Adenylosuccinate_synth_dom2"/>
</dbReference>
<dbReference type="Gene3D" id="1.10.300.10">
    <property type="entry name" value="Adenylosuccinate Synthetase, subunit A, domain 2"/>
    <property type="match status" value="1"/>
</dbReference>
<dbReference type="GO" id="GO:0004019">
    <property type="term" value="F:adenylosuccinate synthase activity"/>
    <property type="evidence" value="ECO:0007669"/>
    <property type="project" value="InterPro"/>
</dbReference>
<evidence type="ECO:0000256" key="5">
    <source>
        <dbReference type="ARBA" id="ARBA00022842"/>
    </source>
</evidence>
<sequence>MLSQLQRFMHIKFTRCLSYRGNYDDKSKEQIPDIEVYLVPLTEWSLFAGNGVVIHIPGLFEELKKNELKGMQGWQERLIISDRAHIVFDLHQQV</sequence>
<keyword evidence="4" id="KW-0658">Purine biosynthesis</keyword>
<dbReference type="AlphaFoldDB" id="A0A0N1PJM8"/>
<dbReference type="STRING" id="76193.A0A0N1PJM8"/>
<keyword evidence="1" id="KW-0436">Ligase</keyword>
<proteinExistence type="predicted"/>
<evidence type="ECO:0000313" key="6">
    <source>
        <dbReference type="EMBL" id="KPJ20828.1"/>
    </source>
</evidence>
<comment type="caution">
    <text evidence="6">The sequence shown here is derived from an EMBL/GenBank/DDBJ whole genome shotgun (WGS) entry which is preliminary data.</text>
</comment>
<evidence type="ECO:0000256" key="2">
    <source>
        <dbReference type="ARBA" id="ARBA00022723"/>
    </source>
</evidence>
<dbReference type="EMBL" id="LADJ01000055">
    <property type="protein sequence ID" value="KPJ20828.1"/>
    <property type="molecule type" value="Genomic_DNA"/>
</dbReference>
<organism evidence="6 7">
    <name type="scientific">Papilio machaon</name>
    <name type="common">Old World swallowtail butterfly</name>
    <dbReference type="NCBI Taxonomy" id="76193"/>
    <lineage>
        <taxon>Eukaryota</taxon>
        <taxon>Metazoa</taxon>
        <taxon>Ecdysozoa</taxon>
        <taxon>Arthropoda</taxon>
        <taxon>Hexapoda</taxon>
        <taxon>Insecta</taxon>
        <taxon>Pterygota</taxon>
        <taxon>Neoptera</taxon>
        <taxon>Endopterygota</taxon>
        <taxon>Lepidoptera</taxon>
        <taxon>Glossata</taxon>
        <taxon>Ditrysia</taxon>
        <taxon>Papilionoidea</taxon>
        <taxon>Papilionidae</taxon>
        <taxon>Papilioninae</taxon>
        <taxon>Papilio</taxon>
    </lineage>
</organism>
<dbReference type="GO" id="GO:0046040">
    <property type="term" value="P:IMP metabolic process"/>
    <property type="evidence" value="ECO:0007669"/>
    <property type="project" value="TreeGrafter"/>
</dbReference>
<dbReference type="Gene3D" id="3.40.440.10">
    <property type="entry name" value="Adenylosuccinate Synthetase, subunit A, domain 1"/>
    <property type="match status" value="1"/>
</dbReference>
<dbReference type="InterPro" id="IPR042109">
    <property type="entry name" value="Adenylosuccinate_synth_dom1"/>
</dbReference>